<evidence type="ECO:0000256" key="1">
    <source>
        <dbReference type="SAM" id="Coils"/>
    </source>
</evidence>
<dbReference type="Gene3D" id="1.20.5.170">
    <property type="match status" value="1"/>
</dbReference>
<gene>
    <name evidence="2" type="ORF">RclHR1_15570012</name>
</gene>
<keyword evidence="1" id="KW-0175">Coiled coil</keyword>
<accession>A0A2Z6QJP5</accession>
<reference evidence="2 3" key="1">
    <citation type="submission" date="2017-11" db="EMBL/GenBank/DDBJ databases">
        <title>The genome of Rhizophagus clarus HR1 reveals common genetic basis of auxotrophy among arbuscular mycorrhizal fungi.</title>
        <authorList>
            <person name="Kobayashi Y."/>
        </authorList>
    </citation>
    <scope>NUCLEOTIDE SEQUENCE [LARGE SCALE GENOMIC DNA]</scope>
    <source>
        <strain evidence="2 3">HR1</strain>
    </source>
</reference>
<keyword evidence="3" id="KW-1185">Reference proteome</keyword>
<organism evidence="2 3">
    <name type="scientific">Rhizophagus clarus</name>
    <dbReference type="NCBI Taxonomy" id="94130"/>
    <lineage>
        <taxon>Eukaryota</taxon>
        <taxon>Fungi</taxon>
        <taxon>Fungi incertae sedis</taxon>
        <taxon>Mucoromycota</taxon>
        <taxon>Glomeromycotina</taxon>
        <taxon>Glomeromycetes</taxon>
        <taxon>Glomerales</taxon>
        <taxon>Glomeraceae</taxon>
        <taxon>Rhizophagus</taxon>
    </lineage>
</organism>
<comment type="caution">
    <text evidence="2">The sequence shown here is derived from an EMBL/GenBank/DDBJ whole genome shotgun (WGS) entry which is preliminary data.</text>
</comment>
<protein>
    <submittedName>
        <fullName evidence="2">Uncharacterized protein</fullName>
    </submittedName>
</protein>
<dbReference type="AlphaFoldDB" id="A0A2Z6QJP5"/>
<sequence>MKCTQDSEGIISFKLSKPLFIAYDGKGTKGMAEKVLGHILWLLKEVQKLVKIMSSELEVLKQRITELEAENVEIVELRKENAELRKENTDFRMKFANLEFEKAELKHRIAETLKMTEEERTRRDAENVKLRVTIKELKSENIKVRDRLTKVEQNQLLNDNSSNNSSLASLQYQR</sequence>
<dbReference type="Proteomes" id="UP000247702">
    <property type="component" value="Unassembled WGS sequence"/>
</dbReference>
<evidence type="ECO:0000313" key="3">
    <source>
        <dbReference type="Proteomes" id="UP000247702"/>
    </source>
</evidence>
<proteinExistence type="predicted"/>
<feature type="coiled-coil region" evidence="1">
    <location>
        <begin position="43"/>
        <end position="94"/>
    </location>
</feature>
<evidence type="ECO:0000313" key="2">
    <source>
        <dbReference type="EMBL" id="GBB88952.1"/>
    </source>
</evidence>
<name>A0A2Z6QJP5_9GLOM</name>
<dbReference type="EMBL" id="BEXD01000621">
    <property type="protein sequence ID" value="GBB88952.1"/>
    <property type="molecule type" value="Genomic_DNA"/>
</dbReference>